<protein>
    <submittedName>
        <fullName evidence="2">Uncharacterized protein YpmS</fullName>
    </submittedName>
</protein>
<name>A0A1G8N5G0_9BACI</name>
<proteinExistence type="predicted"/>
<dbReference type="RefSeq" id="WP_091586922.1">
    <property type="nucleotide sequence ID" value="NZ_FNDU01000011.1"/>
</dbReference>
<dbReference type="STRING" id="930129.SAMN05216352_11193"/>
<gene>
    <name evidence="2" type="ORF">SAMN05216352_11193</name>
</gene>
<sequence>MSRSKKNSWKWLFFLLLTLNVLFVFSVFLLITTNPNSESEPHDDYSSDEYTEYFSVHLTQSQLNHLLHEQLEEEKVSAEIVDKEARISSSVSILGRTIDASMDFEPAVLENGNIVLHQKSFNIGGLSLPGSEVLSILSSQADIPDYVEVQPGNNQILVKLNEIQIADQYYLRAETFDLEQDAITIKVGK</sequence>
<organism evidence="2 3">
    <name type="scientific">Alteribacillus bidgolensis</name>
    <dbReference type="NCBI Taxonomy" id="930129"/>
    <lineage>
        <taxon>Bacteria</taxon>
        <taxon>Bacillati</taxon>
        <taxon>Bacillota</taxon>
        <taxon>Bacilli</taxon>
        <taxon>Bacillales</taxon>
        <taxon>Bacillaceae</taxon>
        <taxon>Alteribacillus</taxon>
    </lineage>
</organism>
<feature type="transmembrane region" description="Helical" evidence="1">
    <location>
        <begin position="12"/>
        <end position="31"/>
    </location>
</feature>
<keyword evidence="1" id="KW-0812">Transmembrane</keyword>
<dbReference type="EMBL" id="FNDU01000011">
    <property type="protein sequence ID" value="SDI74780.1"/>
    <property type="molecule type" value="Genomic_DNA"/>
</dbReference>
<dbReference type="Proteomes" id="UP000199017">
    <property type="component" value="Unassembled WGS sequence"/>
</dbReference>
<dbReference type="OrthoDB" id="2412610at2"/>
<evidence type="ECO:0000256" key="1">
    <source>
        <dbReference type="SAM" id="Phobius"/>
    </source>
</evidence>
<dbReference type="Pfam" id="PF09911">
    <property type="entry name" value="DUF2140"/>
    <property type="match status" value="1"/>
</dbReference>
<reference evidence="2 3" key="1">
    <citation type="submission" date="2016-10" db="EMBL/GenBank/DDBJ databases">
        <authorList>
            <person name="de Groot N.N."/>
        </authorList>
    </citation>
    <scope>NUCLEOTIDE SEQUENCE [LARGE SCALE GENOMIC DNA]</scope>
    <source>
        <strain evidence="3">P4B,CCM 7963,CECT 7998,DSM 25260,IBRC-M 10614,KCTC 13821</strain>
    </source>
</reference>
<dbReference type="AlphaFoldDB" id="A0A1G8N5G0"/>
<evidence type="ECO:0000313" key="3">
    <source>
        <dbReference type="Proteomes" id="UP000199017"/>
    </source>
</evidence>
<keyword evidence="1" id="KW-1133">Transmembrane helix</keyword>
<dbReference type="InterPro" id="IPR018672">
    <property type="entry name" value="DUF2140"/>
</dbReference>
<evidence type="ECO:0000313" key="2">
    <source>
        <dbReference type="EMBL" id="SDI74780.1"/>
    </source>
</evidence>
<keyword evidence="3" id="KW-1185">Reference proteome</keyword>
<keyword evidence="1" id="KW-0472">Membrane</keyword>
<accession>A0A1G8N5G0</accession>